<sequence length="387" mass="43858">MLMITVPRNQASKSNPFITNKQFHFFFLSDLLSLTSINVSYSHSQMSYIRDGFLFFMLSIISKTRAEYVGTQVYDRQIPMEIHRIVAIGDIHGDAEHFRSILHMSGLTSTYLEDKGFILWQPKWGEKELELHNRFGTKLRTTLIQLGDLIDRGEEDLEVLKMAMSLYVQIQTNHTNDNMVLILGNHELLNLQGQFYYVHPSSLGGFSTKSVRKRAFEPDGEFGRFILENFTTIHVDEDFAFVHAGVSEHFASFGVDSLNKEVKRAIQKKDYGHSVLGSTGPLWTRQMIMNASSKRCSSIQKILSLLGVQHIVVGHTPQRSGHIETYCDDAVIAVDVGMSRWMYGNLAALEVMVTSLDDGNKTTKDIQMREISTTTTTYGPQTLEEGL</sequence>
<dbReference type="EMBL" id="CAEX01005243">
    <property type="protein sequence ID" value="CCD20303.1"/>
    <property type="molecule type" value="Genomic_DNA"/>
</dbReference>
<gene>
    <name evidence="2" type="ORF">TvY486_0030790</name>
</gene>
<proteinExistence type="predicted"/>
<dbReference type="Pfam" id="PF00149">
    <property type="entry name" value="Metallophos"/>
    <property type="match status" value="1"/>
</dbReference>
<accession>F9WRW7</accession>
<dbReference type="GO" id="GO:0016787">
    <property type="term" value="F:hydrolase activity"/>
    <property type="evidence" value="ECO:0007669"/>
    <property type="project" value="InterPro"/>
</dbReference>
<feature type="domain" description="Calcineurin-like phosphoesterase" evidence="1">
    <location>
        <begin position="84"/>
        <end position="318"/>
    </location>
</feature>
<evidence type="ECO:0000313" key="3">
    <source>
        <dbReference type="Proteomes" id="UP000009027"/>
    </source>
</evidence>
<evidence type="ECO:0000259" key="1">
    <source>
        <dbReference type="Pfam" id="PF00149"/>
    </source>
</evidence>
<keyword evidence="3" id="KW-1185">Reference proteome</keyword>
<dbReference type="VEuPathDB" id="TriTrypDB:TvY486_0030790"/>
<dbReference type="PANTHER" id="PTHR46546">
    <property type="entry name" value="SHEWANELLA-LIKE PROTEIN PHOSPHATASE 1"/>
    <property type="match status" value="1"/>
</dbReference>
<protein>
    <submittedName>
        <fullName evidence="2">Serine/threonine protein phosphatase, putative</fullName>
    </submittedName>
</protein>
<dbReference type="PANTHER" id="PTHR46546:SF4">
    <property type="entry name" value="SHEWANELLA-LIKE PROTEIN PHOSPHATASE 1"/>
    <property type="match status" value="1"/>
</dbReference>
<organism evidence="2 3">
    <name type="scientific">Trypanosoma vivax (strain Y486)</name>
    <dbReference type="NCBI Taxonomy" id="1055687"/>
    <lineage>
        <taxon>Eukaryota</taxon>
        <taxon>Discoba</taxon>
        <taxon>Euglenozoa</taxon>
        <taxon>Kinetoplastea</taxon>
        <taxon>Metakinetoplastina</taxon>
        <taxon>Trypanosomatida</taxon>
        <taxon>Trypanosomatidae</taxon>
        <taxon>Trypanosoma</taxon>
        <taxon>Duttonella</taxon>
    </lineage>
</organism>
<dbReference type="InterPro" id="IPR004843">
    <property type="entry name" value="Calcineurin-like_PHP"/>
</dbReference>
<name>F9WRW7_TRYVY</name>
<dbReference type="SUPFAM" id="SSF56300">
    <property type="entry name" value="Metallo-dependent phosphatases"/>
    <property type="match status" value="1"/>
</dbReference>
<dbReference type="AlphaFoldDB" id="F9WRW7"/>
<dbReference type="Gene3D" id="3.60.21.10">
    <property type="match status" value="1"/>
</dbReference>
<feature type="non-terminal residue" evidence="2">
    <location>
        <position position="387"/>
    </location>
</feature>
<dbReference type="Proteomes" id="UP000009027">
    <property type="component" value="Unassembled WGS sequence"/>
</dbReference>
<dbReference type="InterPro" id="IPR029052">
    <property type="entry name" value="Metallo-depent_PP-like"/>
</dbReference>
<reference evidence="2 3" key="1">
    <citation type="journal article" date="2012" name="Proc. Natl. Acad. Sci. U.S.A.">
        <title>Antigenic diversity is generated by distinct evolutionary mechanisms in African trypanosome species.</title>
        <authorList>
            <person name="Jackson A.P."/>
            <person name="Berry A."/>
            <person name="Aslett M."/>
            <person name="Allison H.C."/>
            <person name="Burton P."/>
            <person name="Vavrova-Anderson J."/>
            <person name="Brown R."/>
            <person name="Browne H."/>
            <person name="Corton N."/>
            <person name="Hauser H."/>
            <person name="Gamble J."/>
            <person name="Gilderthorp R."/>
            <person name="Marcello L."/>
            <person name="McQuillan J."/>
            <person name="Otto T.D."/>
            <person name="Quail M.A."/>
            <person name="Sanders M.J."/>
            <person name="van Tonder A."/>
            <person name="Ginger M.L."/>
            <person name="Field M.C."/>
            <person name="Barry J.D."/>
            <person name="Hertz-Fowler C."/>
            <person name="Berriman M."/>
        </authorList>
    </citation>
    <scope>NUCLEOTIDE SEQUENCE</scope>
    <source>
        <strain evidence="2 3">Y486</strain>
    </source>
</reference>
<evidence type="ECO:0000313" key="2">
    <source>
        <dbReference type="EMBL" id="CCD20303.1"/>
    </source>
</evidence>